<feature type="transmembrane region" description="Helical" evidence="13">
    <location>
        <begin position="231"/>
        <end position="254"/>
    </location>
</feature>
<keyword evidence="7 13" id="KW-0812">Transmembrane</keyword>
<keyword evidence="12" id="KW-0170">Cobalt</keyword>
<feature type="transmembrane region" description="Helical" evidence="13">
    <location>
        <begin position="260"/>
        <end position="286"/>
    </location>
</feature>
<dbReference type="PANTHER" id="PTHR40659">
    <property type="entry name" value="NICKEL/COBALT EFFLUX SYSTEM RCNA"/>
    <property type="match status" value="1"/>
</dbReference>
<gene>
    <name evidence="14" type="ORF">HBA54_24655</name>
</gene>
<evidence type="ECO:0000256" key="3">
    <source>
        <dbReference type="ARBA" id="ARBA00022426"/>
    </source>
</evidence>
<dbReference type="Proteomes" id="UP000761264">
    <property type="component" value="Unassembled WGS sequence"/>
</dbReference>
<feature type="transmembrane region" description="Helical" evidence="13">
    <location>
        <begin position="170"/>
        <end position="187"/>
    </location>
</feature>
<evidence type="ECO:0000256" key="7">
    <source>
        <dbReference type="ARBA" id="ARBA00022692"/>
    </source>
</evidence>
<evidence type="ECO:0000256" key="12">
    <source>
        <dbReference type="ARBA" id="ARBA00023285"/>
    </source>
</evidence>
<evidence type="ECO:0000256" key="5">
    <source>
        <dbReference type="ARBA" id="ARBA00022475"/>
    </source>
</evidence>
<comment type="subcellular location">
    <subcellularLocation>
        <location evidence="2 13">Cell membrane</location>
        <topology evidence="2 13">Multi-pass membrane protein</topology>
    </subcellularLocation>
</comment>
<keyword evidence="11 13" id="KW-0472">Membrane</keyword>
<dbReference type="GO" id="GO:0010045">
    <property type="term" value="P:response to nickel cation"/>
    <property type="evidence" value="ECO:0007669"/>
    <property type="project" value="TreeGrafter"/>
</dbReference>
<protein>
    <recommendedName>
        <fullName evidence="13">Nickel/cobalt efflux system</fullName>
    </recommendedName>
</protein>
<organism evidence="14 15">
    <name type="scientific">Pelagibius litoralis</name>
    <dbReference type="NCBI Taxonomy" id="374515"/>
    <lineage>
        <taxon>Bacteria</taxon>
        <taxon>Pseudomonadati</taxon>
        <taxon>Pseudomonadota</taxon>
        <taxon>Alphaproteobacteria</taxon>
        <taxon>Rhodospirillales</taxon>
        <taxon>Rhodovibrionaceae</taxon>
        <taxon>Pelagibius</taxon>
    </lineage>
</organism>
<keyword evidence="15" id="KW-1185">Reference proteome</keyword>
<dbReference type="GO" id="GO:0015099">
    <property type="term" value="F:nickel cation transmembrane transporter activity"/>
    <property type="evidence" value="ECO:0007669"/>
    <property type="project" value="UniProtKB-UniRule"/>
</dbReference>
<keyword evidence="4 13" id="KW-0813">Transport</keyword>
<evidence type="ECO:0000313" key="15">
    <source>
        <dbReference type="Proteomes" id="UP000761264"/>
    </source>
</evidence>
<dbReference type="EMBL" id="JAAQPH010000026">
    <property type="protein sequence ID" value="NIA71791.1"/>
    <property type="molecule type" value="Genomic_DNA"/>
</dbReference>
<dbReference type="InterPro" id="IPR011541">
    <property type="entry name" value="Ni/Co_transpt_high_affinity"/>
</dbReference>
<evidence type="ECO:0000256" key="6">
    <source>
        <dbReference type="ARBA" id="ARBA00022596"/>
    </source>
</evidence>
<comment type="function">
    <text evidence="1">Efflux system for nickel and cobalt.</text>
</comment>
<dbReference type="PANTHER" id="PTHR40659:SF1">
    <property type="entry name" value="NICKEL_COBALT EFFLUX SYSTEM RCNA"/>
    <property type="match status" value="1"/>
</dbReference>
<feature type="transmembrane region" description="Helical" evidence="13">
    <location>
        <begin position="128"/>
        <end position="150"/>
    </location>
</feature>
<dbReference type="GO" id="GO:0006824">
    <property type="term" value="P:cobalt ion transport"/>
    <property type="evidence" value="ECO:0007669"/>
    <property type="project" value="UniProtKB-KW"/>
</dbReference>
<keyword evidence="6" id="KW-0533">Nickel</keyword>
<name>A0A967KI02_9PROT</name>
<keyword evidence="10" id="KW-0921">Nickel transport</keyword>
<reference evidence="14" key="1">
    <citation type="submission" date="2020-03" db="EMBL/GenBank/DDBJ databases">
        <title>Genome of Pelagibius litoralis DSM 21314T.</title>
        <authorList>
            <person name="Wang G."/>
        </authorList>
    </citation>
    <scope>NUCLEOTIDE SEQUENCE</scope>
    <source>
        <strain evidence="14">DSM 21314</strain>
    </source>
</reference>
<evidence type="ECO:0000256" key="13">
    <source>
        <dbReference type="RuleBase" id="RU362101"/>
    </source>
</evidence>
<proteinExistence type="inferred from homology"/>
<evidence type="ECO:0000256" key="9">
    <source>
        <dbReference type="ARBA" id="ARBA00023065"/>
    </source>
</evidence>
<comment type="caution">
    <text evidence="14">The sequence shown here is derived from an EMBL/GenBank/DDBJ whole genome shotgun (WGS) entry which is preliminary data.</text>
</comment>
<dbReference type="RefSeq" id="WP_167229963.1">
    <property type="nucleotide sequence ID" value="NZ_JAAQPH010000026.1"/>
</dbReference>
<evidence type="ECO:0000256" key="4">
    <source>
        <dbReference type="ARBA" id="ARBA00022448"/>
    </source>
</evidence>
<evidence type="ECO:0000256" key="1">
    <source>
        <dbReference type="ARBA" id="ARBA00002510"/>
    </source>
</evidence>
<evidence type="ECO:0000256" key="10">
    <source>
        <dbReference type="ARBA" id="ARBA00023112"/>
    </source>
</evidence>
<dbReference type="AlphaFoldDB" id="A0A967KI02"/>
<dbReference type="GO" id="GO:0005886">
    <property type="term" value="C:plasma membrane"/>
    <property type="evidence" value="ECO:0007669"/>
    <property type="project" value="UniProtKB-SubCell"/>
</dbReference>
<sequence>MTPAFRWIPRQAGLCAVLLLVFCVLWGGPQAAAQTPLVPPPEAAAGQPASAGPWQTLLLYVHQMQGDLHRRLAGAVRALKGDAAGEAALFLVALSFLYGVFHAVGPGHGKAVISTYLLANESVVRRGIVLAFLASFLQGLTAVVLVGLLAVLLDMSGLRVTASVGLLESASYALVALVGLWLLWSLLRSWRGAKGTGEETEGHDHGHDPAQCGHNHAPDPALLSRRGFLSAGWGVVAAVGLRPCSGAVLVLLFALAQGVLLAGIAATAAMSLGTAMTVSALALLTLWSKRLAVTVMGGRVRWVETFYQLLGFGGAVLLILLGSGLFIVSLRATGPL</sequence>
<dbReference type="InterPro" id="IPR051224">
    <property type="entry name" value="NiCoT_RcnA"/>
</dbReference>
<evidence type="ECO:0000256" key="2">
    <source>
        <dbReference type="ARBA" id="ARBA00004651"/>
    </source>
</evidence>
<evidence type="ECO:0000256" key="8">
    <source>
        <dbReference type="ARBA" id="ARBA00022989"/>
    </source>
</evidence>
<feature type="transmembrane region" description="Helical" evidence="13">
    <location>
        <begin position="306"/>
        <end position="330"/>
    </location>
</feature>
<dbReference type="GO" id="GO:0046583">
    <property type="term" value="F:monoatomic cation efflux transmembrane transporter activity"/>
    <property type="evidence" value="ECO:0007669"/>
    <property type="project" value="TreeGrafter"/>
</dbReference>
<keyword evidence="8 13" id="KW-1133">Transmembrane helix</keyword>
<comment type="similarity">
    <text evidence="13">Belongs to the NiCoT transporter (TC 2.A.52) family.</text>
</comment>
<keyword evidence="9" id="KW-0406">Ion transport</keyword>
<keyword evidence="3" id="KW-0171">Cobalt transport</keyword>
<evidence type="ECO:0000313" key="14">
    <source>
        <dbReference type="EMBL" id="NIA71791.1"/>
    </source>
</evidence>
<dbReference type="Pfam" id="PF03824">
    <property type="entry name" value="NicO"/>
    <property type="match status" value="2"/>
</dbReference>
<accession>A0A967KI02</accession>
<feature type="transmembrane region" description="Helical" evidence="13">
    <location>
        <begin position="87"/>
        <end position="107"/>
    </location>
</feature>
<keyword evidence="5" id="KW-1003">Cell membrane</keyword>
<evidence type="ECO:0000256" key="11">
    <source>
        <dbReference type="ARBA" id="ARBA00023136"/>
    </source>
</evidence>
<dbReference type="GO" id="GO:0032025">
    <property type="term" value="P:response to cobalt ion"/>
    <property type="evidence" value="ECO:0007669"/>
    <property type="project" value="TreeGrafter"/>
</dbReference>